<proteinExistence type="predicted"/>
<name>A0A8H7NQ73_BIOOC</name>
<dbReference type="EMBL" id="JADCTT010000001">
    <property type="protein sequence ID" value="KAF9760247.1"/>
    <property type="molecule type" value="Genomic_DNA"/>
</dbReference>
<evidence type="ECO:0000313" key="1">
    <source>
        <dbReference type="EMBL" id="KAF9760247.1"/>
    </source>
</evidence>
<evidence type="ECO:0008006" key="3">
    <source>
        <dbReference type="Google" id="ProtNLM"/>
    </source>
</evidence>
<comment type="caution">
    <text evidence="1">The sequence shown here is derived from an EMBL/GenBank/DDBJ whole genome shotgun (WGS) entry which is preliminary data.</text>
</comment>
<dbReference type="AlphaFoldDB" id="A0A8H7NQ73"/>
<organism evidence="1 2">
    <name type="scientific">Bionectria ochroleuca</name>
    <name type="common">Gliocladium roseum</name>
    <dbReference type="NCBI Taxonomy" id="29856"/>
    <lineage>
        <taxon>Eukaryota</taxon>
        <taxon>Fungi</taxon>
        <taxon>Dikarya</taxon>
        <taxon>Ascomycota</taxon>
        <taxon>Pezizomycotina</taxon>
        <taxon>Sordariomycetes</taxon>
        <taxon>Hypocreomycetidae</taxon>
        <taxon>Hypocreales</taxon>
        <taxon>Bionectriaceae</taxon>
        <taxon>Clonostachys</taxon>
    </lineage>
</organism>
<dbReference type="Proteomes" id="UP000616885">
    <property type="component" value="Unassembled WGS sequence"/>
</dbReference>
<accession>A0A8H7NQ73</accession>
<reference evidence="1" key="1">
    <citation type="submission" date="2020-10" db="EMBL/GenBank/DDBJ databases">
        <title>High-Quality Genome Resource of Clonostachys rosea strain S41 by Oxford Nanopore Long-Read Sequencing.</title>
        <authorList>
            <person name="Wang H."/>
        </authorList>
    </citation>
    <scope>NUCLEOTIDE SEQUENCE</scope>
    <source>
        <strain evidence="1">S41</strain>
    </source>
</reference>
<evidence type="ECO:0000313" key="2">
    <source>
        <dbReference type="Proteomes" id="UP000616885"/>
    </source>
</evidence>
<sequence length="223" mass="25567">MPQHLQSASKKSSVREKCASIFQGNCLLYTADDENAWPLPVHHQTPDSFEAAVESGCVLCHRMWNEFQDDDRADYWLTLIVLHPGSRPEGDGFSVEHDVMSLNRYDGPTQSLKHEPSKMSETAWDQVLKWNRECCSHHTVCNSRRDPSYLPTRVLDITANQNDDIKLKVTESHIKQIEDNKSEHEYATLSHCWGQNSIITLRQENIIDFQDSIAMTALPLVFQ</sequence>
<gene>
    <name evidence="1" type="ORF">IM811_001941</name>
</gene>
<protein>
    <recommendedName>
        <fullName evidence="3">Heterokaryon incompatibility domain-containing protein</fullName>
    </recommendedName>
</protein>